<evidence type="ECO:0000313" key="3">
    <source>
        <dbReference type="EMBL" id="MCO6048159.1"/>
    </source>
</evidence>
<comment type="caution">
    <text evidence="3">The sequence shown here is derived from an EMBL/GenBank/DDBJ whole genome shotgun (WGS) entry which is preliminary data.</text>
</comment>
<reference evidence="3" key="1">
    <citation type="submission" date="2022-06" db="EMBL/GenBank/DDBJ databases">
        <title>Aeoliella straminimaris, a novel planctomycete from sediments.</title>
        <authorList>
            <person name="Vitorino I.R."/>
            <person name="Lage O.M."/>
        </authorList>
    </citation>
    <scope>NUCLEOTIDE SEQUENCE</scope>
    <source>
        <strain evidence="3">ICT_H6.2</strain>
    </source>
</reference>
<evidence type="ECO:0000313" key="4">
    <source>
        <dbReference type="Proteomes" id="UP001155241"/>
    </source>
</evidence>
<name>A0A9X2FG00_9BACT</name>
<keyword evidence="1" id="KW-0732">Signal</keyword>
<dbReference type="NCBIfam" id="TIGR02595">
    <property type="entry name" value="PEP_CTERM"/>
    <property type="match status" value="1"/>
</dbReference>
<protein>
    <submittedName>
        <fullName evidence="3">PEP-CTERM sorting domain-containing protein</fullName>
    </submittedName>
</protein>
<gene>
    <name evidence="3" type="ORF">NG895_30050</name>
</gene>
<feature type="chain" id="PRO_5040935377" evidence="1">
    <location>
        <begin position="25"/>
        <end position="210"/>
    </location>
</feature>
<sequence>MNRHLLTTLSVTTLVWGAITSASAAGTIALYNFENPANPDGDSVNVIDASDLEGEGTQANSIPGLNYFNDTLGGNHSNALNAPGLTDVITWTTAGLSGEEVTYASLSFFAGSNGGYFTPSLTYQIGAGPVVDAGTGIEPALQTFEPQTIDFADFSTTETVTWSLIATKGTGSNDRLRYDDITLSDMNPVPEPSGLALLALGAVAFIASRR</sequence>
<proteinExistence type="predicted"/>
<accession>A0A9X2FG00</accession>
<dbReference type="Proteomes" id="UP001155241">
    <property type="component" value="Unassembled WGS sequence"/>
</dbReference>
<dbReference type="EMBL" id="JAMXLR010000096">
    <property type="protein sequence ID" value="MCO6048159.1"/>
    <property type="molecule type" value="Genomic_DNA"/>
</dbReference>
<dbReference type="Pfam" id="PF07589">
    <property type="entry name" value="PEP-CTERM"/>
    <property type="match status" value="1"/>
</dbReference>
<dbReference type="AlphaFoldDB" id="A0A9X2FG00"/>
<feature type="domain" description="Ice-binding protein C-terminal" evidence="2">
    <location>
        <begin position="188"/>
        <end position="210"/>
    </location>
</feature>
<keyword evidence="4" id="KW-1185">Reference proteome</keyword>
<dbReference type="RefSeq" id="WP_252856273.1">
    <property type="nucleotide sequence ID" value="NZ_JAMXLR010000096.1"/>
</dbReference>
<organism evidence="3 4">
    <name type="scientific">Aeoliella straminimaris</name>
    <dbReference type="NCBI Taxonomy" id="2954799"/>
    <lineage>
        <taxon>Bacteria</taxon>
        <taxon>Pseudomonadati</taxon>
        <taxon>Planctomycetota</taxon>
        <taxon>Planctomycetia</taxon>
        <taxon>Pirellulales</taxon>
        <taxon>Lacipirellulaceae</taxon>
        <taxon>Aeoliella</taxon>
    </lineage>
</organism>
<evidence type="ECO:0000259" key="2">
    <source>
        <dbReference type="Pfam" id="PF07589"/>
    </source>
</evidence>
<evidence type="ECO:0000256" key="1">
    <source>
        <dbReference type="SAM" id="SignalP"/>
    </source>
</evidence>
<feature type="signal peptide" evidence="1">
    <location>
        <begin position="1"/>
        <end position="24"/>
    </location>
</feature>
<dbReference type="InterPro" id="IPR013424">
    <property type="entry name" value="Ice-binding_C"/>
</dbReference>